<evidence type="ECO:0000256" key="2">
    <source>
        <dbReference type="SAM" id="Phobius"/>
    </source>
</evidence>
<evidence type="ECO:0000313" key="4">
    <source>
        <dbReference type="EMBL" id="KJL39730.1"/>
    </source>
</evidence>
<protein>
    <submittedName>
        <fullName evidence="4">Putative aminoacrylate hydrolase RutD</fullName>
    </submittedName>
</protein>
<dbReference type="AlphaFoldDB" id="A0A0M2H5C1"/>
<feature type="transmembrane region" description="Helical" evidence="2">
    <location>
        <begin position="39"/>
        <end position="63"/>
    </location>
</feature>
<dbReference type="Pfam" id="PF12697">
    <property type="entry name" value="Abhydrolase_6"/>
    <property type="match status" value="1"/>
</dbReference>
<name>A0A0M2H5C1_MICTR</name>
<keyword evidence="2" id="KW-0812">Transmembrane</keyword>
<dbReference type="Gene3D" id="3.40.50.1820">
    <property type="entry name" value="alpha/beta hydrolase"/>
    <property type="match status" value="1"/>
</dbReference>
<sequence>MVASRRAAWDGARSYPGGPKALPPRRGRRTPALVAGVKAALTVLSVALAAVLGALAAGSVVMARKVVTPARRQADTRILALDTAAQTITLSRTADTELPGRYGLFTSGTSDYIKLGSVLSEDASSVKRKLLTHVSADARLAPEAAFSGWYYDHPEQLHLPFTPELIGSTVGPCPAWLFPAGEGDTWVIQVHGRGTTRAECLRAVPVFHGLGITSLVVSYRNDGEAPRSRNGTYALGATEWRDVDAAVGFARRRGARRIIVMGWSMGGAIALQLALNSAHGDSIAGLILESPVVDWRVVLDYQAKAERVPGAVSRLAIEALQAEWASPLTRTGAAIRLDQLDVVARAAELRHPILILHSDDDGFVPSDASHDLVAARPDLVEMQVFEVARHTKLWNYDQERWSASIGTWLTAHGIVAD</sequence>
<dbReference type="InterPro" id="IPR029058">
    <property type="entry name" value="AB_hydrolase_fold"/>
</dbReference>
<dbReference type="GO" id="GO:0016787">
    <property type="term" value="F:hydrolase activity"/>
    <property type="evidence" value="ECO:0007669"/>
    <property type="project" value="UniProtKB-KW"/>
</dbReference>
<organism evidence="4 5">
    <name type="scientific">Microbacterium trichothecenolyticum</name>
    <name type="common">Aureobacterium trichothecenolyticum</name>
    <dbReference type="NCBI Taxonomy" id="69370"/>
    <lineage>
        <taxon>Bacteria</taxon>
        <taxon>Bacillati</taxon>
        <taxon>Actinomycetota</taxon>
        <taxon>Actinomycetes</taxon>
        <taxon>Micrococcales</taxon>
        <taxon>Microbacteriaceae</taxon>
        <taxon>Microbacterium</taxon>
    </lineage>
</organism>
<keyword evidence="2" id="KW-1133">Transmembrane helix</keyword>
<keyword evidence="2" id="KW-0472">Membrane</keyword>
<keyword evidence="5" id="KW-1185">Reference proteome</keyword>
<evidence type="ECO:0000259" key="3">
    <source>
        <dbReference type="Pfam" id="PF12697"/>
    </source>
</evidence>
<dbReference type="InterPro" id="IPR000073">
    <property type="entry name" value="AB_hydrolase_1"/>
</dbReference>
<dbReference type="SUPFAM" id="SSF53474">
    <property type="entry name" value="alpha/beta-Hydrolases"/>
    <property type="match status" value="1"/>
</dbReference>
<dbReference type="RefSeq" id="WP_045302568.1">
    <property type="nucleotide sequence ID" value="NZ_JYJA01000041.1"/>
</dbReference>
<dbReference type="PANTHER" id="PTHR43358:SF4">
    <property type="entry name" value="ALPHA_BETA HYDROLASE FOLD-1 DOMAIN-CONTAINING PROTEIN"/>
    <property type="match status" value="1"/>
</dbReference>
<feature type="domain" description="AB hydrolase-1" evidence="3">
    <location>
        <begin position="190"/>
        <end position="396"/>
    </location>
</feature>
<dbReference type="PATRIC" id="fig|69370.6.peg.3997"/>
<evidence type="ECO:0000256" key="1">
    <source>
        <dbReference type="SAM" id="MobiDB-lite"/>
    </source>
</evidence>
<comment type="caution">
    <text evidence="4">The sequence shown here is derived from an EMBL/GenBank/DDBJ whole genome shotgun (WGS) entry which is preliminary data.</text>
</comment>
<evidence type="ECO:0000313" key="5">
    <source>
        <dbReference type="Proteomes" id="UP000034098"/>
    </source>
</evidence>
<feature type="region of interest" description="Disordered" evidence="1">
    <location>
        <begin position="1"/>
        <end position="27"/>
    </location>
</feature>
<keyword evidence="4" id="KW-0378">Hydrolase</keyword>
<dbReference type="EMBL" id="JYJA01000041">
    <property type="protein sequence ID" value="KJL39730.1"/>
    <property type="molecule type" value="Genomic_DNA"/>
</dbReference>
<proteinExistence type="predicted"/>
<gene>
    <name evidence="4" type="primary">rutD_4</name>
    <name evidence="4" type="ORF">RS82_03935</name>
</gene>
<reference evidence="4 5" key="1">
    <citation type="submission" date="2015-02" db="EMBL/GenBank/DDBJ databases">
        <title>Draft genome sequences of ten Microbacterium spp. with emphasis on heavy metal contaminated environments.</title>
        <authorList>
            <person name="Corretto E."/>
        </authorList>
    </citation>
    <scope>NUCLEOTIDE SEQUENCE [LARGE SCALE GENOMIC DNA]</scope>
    <source>
        <strain evidence="4 5">DSM 8608</strain>
    </source>
</reference>
<accession>A0A0M2H5C1</accession>
<dbReference type="OrthoDB" id="8111537at2"/>
<dbReference type="PANTHER" id="PTHR43358">
    <property type="entry name" value="ALPHA/BETA-HYDROLASE"/>
    <property type="match status" value="1"/>
</dbReference>
<dbReference type="Proteomes" id="UP000034098">
    <property type="component" value="Unassembled WGS sequence"/>
</dbReference>
<dbReference type="InterPro" id="IPR052920">
    <property type="entry name" value="DNA-binding_regulatory"/>
</dbReference>